<evidence type="ECO:0000313" key="2">
    <source>
        <dbReference type="EMBL" id="MCO8269782.1"/>
    </source>
</evidence>
<feature type="region of interest" description="Disordered" evidence="1">
    <location>
        <begin position="31"/>
        <end position="59"/>
    </location>
</feature>
<sequence>MTPPELPARVAGHLQPGESLTAAIWVSRPTAPVSGSEMSPWRLRRKAPEAPRGLNGRPQSRAVTLDDHIRTVNDPRVLARTDRRLLLLARGTGSWRDLLPRRGSGEAPLHLRWECPAADLAKTTEQAGRLLLTFTDGSSITVLTPAAAVRPFLQA</sequence>
<proteinExistence type="predicted"/>
<dbReference type="RefSeq" id="WP_253235907.1">
    <property type="nucleotide sequence ID" value="NZ_JAMYJR010000002.1"/>
</dbReference>
<protein>
    <submittedName>
        <fullName evidence="2">Uncharacterized protein</fullName>
    </submittedName>
</protein>
<keyword evidence="3" id="KW-1185">Reference proteome</keyword>
<comment type="caution">
    <text evidence="2">The sequence shown here is derived from an EMBL/GenBank/DDBJ whole genome shotgun (WGS) entry which is preliminary data.</text>
</comment>
<reference evidence="2 3" key="1">
    <citation type="submission" date="2022-06" db="EMBL/GenBank/DDBJ databases">
        <title>New Species of the Genus Actinoplanes, ActinopZanes ferrugineus.</title>
        <authorList>
            <person name="Ding P."/>
        </authorList>
    </citation>
    <scope>NUCLEOTIDE SEQUENCE [LARGE SCALE GENOMIC DNA]</scope>
    <source>
        <strain evidence="2 3">TRM88003</strain>
    </source>
</reference>
<gene>
    <name evidence="2" type="ORF">M1L60_04145</name>
</gene>
<dbReference type="EMBL" id="JAMYJR010000002">
    <property type="protein sequence ID" value="MCO8269782.1"/>
    <property type="molecule type" value="Genomic_DNA"/>
</dbReference>
<dbReference type="Proteomes" id="UP001523369">
    <property type="component" value="Unassembled WGS sequence"/>
</dbReference>
<name>A0ABT1DG44_9ACTN</name>
<organism evidence="2 3">
    <name type="scientific">Paractinoplanes aksuensis</name>
    <dbReference type="NCBI Taxonomy" id="2939490"/>
    <lineage>
        <taxon>Bacteria</taxon>
        <taxon>Bacillati</taxon>
        <taxon>Actinomycetota</taxon>
        <taxon>Actinomycetes</taxon>
        <taxon>Micromonosporales</taxon>
        <taxon>Micromonosporaceae</taxon>
        <taxon>Paractinoplanes</taxon>
    </lineage>
</organism>
<evidence type="ECO:0000313" key="3">
    <source>
        <dbReference type="Proteomes" id="UP001523369"/>
    </source>
</evidence>
<evidence type="ECO:0000256" key="1">
    <source>
        <dbReference type="SAM" id="MobiDB-lite"/>
    </source>
</evidence>
<accession>A0ABT1DG44</accession>